<dbReference type="GO" id="GO:0008757">
    <property type="term" value="F:S-adenosylmethionine-dependent methyltransferase activity"/>
    <property type="evidence" value="ECO:0007669"/>
    <property type="project" value="InterPro"/>
</dbReference>
<dbReference type="InterPro" id="IPR013216">
    <property type="entry name" value="Methyltransf_11"/>
</dbReference>
<dbReference type="NCBIfam" id="TIGR04345">
    <property type="entry name" value="ovoA_Cterm"/>
    <property type="match status" value="1"/>
</dbReference>
<keyword evidence="4" id="KW-1185">Reference proteome</keyword>
<dbReference type="PANTHER" id="PTHR45445">
    <property type="match status" value="1"/>
</dbReference>
<accession>A0AAD9PDN9</accession>
<keyword evidence="1" id="KW-0472">Membrane</keyword>
<dbReference type="SUPFAM" id="SSF53335">
    <property type="entry name" value="S-adenosyl-L-methionine-dependent methyltransferases"/>
    <property type="match status" value="1"/>
</dbReference>
<dbReference type="InterPro" id="IPR027625">
    <property type="entry name" value="OvoA_Cterm"/>
</dbReference>
<dbReference type="PANTHER" id="PTHR45445:SF2">
    <property type="entry name" value="METHYLTRANSFERASE TYPE 11 DOMAIN-CONTAINING PROTEIN"/>
    <property type="match status" value="1"/>
</dbReference>
<dbReference type="Pfam" id="PF08241">
    <property type="entry name" value="Methyltransf_11"/>
    <property type="match status" value="1"/>
</dbReference>
<proteinExistence type="predicted"/>
<feature type="transmembrane region" description="Helical" evidence="1">
    <location>
        <begin position="12"/>
        <end position="32"/>
    </location>
</feature>
<feature type="domain" description="Methyltransferase type 11" evidence="2">
    <location>
        <begin position="102"/>
        <end position="222"/>
    </location>
</feature>
<evidence type="ECO:0000313" key="4">
    <source>
        <dbReference type="Proteomes" id="UP001209878"/>
    </source>
</evidence>
<name>A0AAD9PDN9_RIDPI</name>
<reference evidence="3" key="1">
    <citation type="journal article" date="2023" name="Mol. Biol. Evol.">
        <title>Third-Generation Sequencing Reveals the Adaptive Role of the Epigenome in Three Deep-Sea Polychaetes.</title>
        <authorList>
            <person name="Perez M."/>
            <person name="Aroh O."/>
            <person name="Sun Y."/>
            <person name="Lan Y."/>
            <person name="Juniper S.K."/>
            <person name="Young C.R."/>
            <person name="Angers B."/>
            <person name="Qian P.Y."/>
        </authorList>
    </citation>
    <scope>NUCLEOTIDE SEQUENCE</scope>
    <source>
        <strain evidence="3">R07B-5</strain>
    </source>
</reference>
<evidence type="ECO:0000256" key="1">
    <source>
        <dbReference type="SAM" id="Phobius"/>
    </source>
</evidence>
<organism evidence="3 4">
    <name type="scientific">Ridgeia piscesae</name>
    <name type="common">Tubeworm</name>
    <dbReference type="NCBI Taxonomy" id="27915"/>
    <lineage>
        <taxon>Eukaryota</taxon>
        <taxon>Metazoa</taxon>
        <taxon>Spiralia</taxon>
        <taxon>Lophotrochozoa</taxon>
        <taxon>Annelida</taxon>
        <taxon>Polychaeta</taxon>
        <taxon>Sedentaria</taxon>
        <taxon>Canalipalpata</taxon>
        <taxon>Sabellida</taxon>
        <taxon>Siboglinidae</taxon>
        <taxon>Ridgeia</taxon>
    </lineage>
</organism>
<dbReference type="AlphaFoldDB" id="A0AAD9PDN9"/>
<dbReference type="CDD" id="cd02440">
    <property type="entry name" value="AdoMet_MTases"/>
    <property type="match status" value="1"/>
</dbReference>
<dbReference type="Proteomes" id="UP001209878">
    <property type="component" value="Unassembled WGS sequence"/>
</dbReference>
<dbReference type="Gene3D" id="3.40.50.150">
    <property type="entry name" value="Vaccinia Virus protein VP39"/>
    <property type="match status" value="1"/>
</dbReference>
<protein>
    <recommendedName>
        <fullName evidence="2">Methyltransferase type 11 domain-containing protein</fullName>
    </recommendedName>
</protein>
<keyword evidence="1" id="KW-0812">Transmembrane</keyword>
<evidence type="ECO:0000259" key="2">
    <source>
        <dbReference type="Pfam" id="PF08241"/>
    </source>
</evidence>
<dbReference type="EMBL" id="JAODUO010000020">
    <property type="protein sequence ID" value="KAK2192929.1"/>
    <property type="molecule type" value="Genomic_DNA"/>
</dbReference>
<comment type="caution">
    <text evidence="3">The sequence shown here is derived from an EMBL/GenBank/DDBJ whole genome shotgun (WGS) entry which is preliminary data.</text>
</comment>
<dbReference type="InterPro" id="IPR029063">
    <property type="entry name" value="SAM-dependent_MTases_sf"/>
</dbReference>
<sequence>MAHAVGIDHRILAGSLLALSTGIAAYSSFKLWSLKRRCRRQQNDVYETQKSLHEYLIFHYGNKTEILGYDFGPQDALDFPKRCADMCMQYFKGKEGLPSRAVDVGCAVGRSTFELCRLFDEVVGIDYSQSFVDACNLLKDEGKMAYYITTEGDLKETLEAKVDPAVDRQRALFMQGDACNLPLDLGQFGCVLAANLIDRLRTPQNFLNRLGTLVAPGGILVITSPYTFLEEFTPKDKWIGGYVSKKTGKEVTGFDGLKQNLLKHFDLIHTRNMPFLIRETARKHQWTVSHVTVWCRRS</sequence>
<keyword evidence="1" id="KW-1133">Transmembrane helix</keyword>
<gene>
    <name evidence="3" type="ORF">NP493_20g08045</name>
</gene>
<evidence type="ECO:0000313" key="3">
    <source>
        <dbReference type="EMBL" id="KAK2192929.1"/>
    </source>
</evidence>